<protein>
    <submittedName>
        <fullName evidence="4">GNAT family N-acetyltransferase</fullName>
    </submittedName>
</protein>
<dbReference type="InterPro" id="IPR000182">
    <property type="entry name" value="GNAT_dom"/>
</dbReference>
<reference evidence="4 5" key="1">
    <citation type="submission" date="2016-09" db="EMBL/GenBank/DDBJ databases">
        <authorList>
            <person name="Capua I."/>
            <person name="De Benedictis P."/>
            <person name="Joannis T."/>
            <person name="Lombin L.H."/>
            <person name="Cattoli G."/>
        </authorList>
    </citation>
    <scope>NUCLEOTIDE SEQUENCE [LARGE SCALE GENOMIC DNA]</scope>
    <source>
        <strain evidence="4 5">LMG 25899</strain>
    </source>
</reference>
<dbReference type="EMBL" id="MIEK01000034">
    <property type="protein sequence ID" value="OEH81909.1"/>
    <property type="molecule type" value="Genomic_DNA"/>
</dbReference>
<dbReference type="SUPFAM" id="SSF55729">
    <property type="entry name" value="Acyl-CoA N-acyltransferases (Nat)"/>
    <property type="match status" value="1"/>
</dbReference>
<dbReference type="Gene3D" id="3.40.630.30">
    <property type="match status" value="1"/>
</dbReference>
<sequence length="189" mass="21402">MIRFATKEDSQAIAPLILVILKDMELPLLEEVSEPIILSVLSEAIKNPIYRFGYQRGLVYEEDGEVAGVAFGYPAEDEPIIDEPLRRALKEHDLSQDIKLFIDPETLPNEWYLDSISVNEKYRGLGIGSKLLDALPEIAKREGKKVIGLNVDKENPAAKKLYSRKGFKDITEMTISGHLYDHMQKEISE</sequence>
<keyword evidence="1 4" id="KW-0808">Transferase</keyword>
<evidence type="ECO:0000259" key="3">
    <source>
        <dbReference type="PROSITE" id="PS51186"/>
    </source>
</evidence>
<evidence type="ECO:0000256" key="2">
    <source>
        <dbReference type="ARBA" id="ARBA00023315"/>
    </source>
</evidence>
<dbReference type="GO" id="GO:0008080">
    <property type="term" value="F:N-acetyltransferase activity"/>
    <property type="evidence" value="ECO:0007669"/>
    <property type="project" value="TreeGrafter"/>
</dbReference>
<dbReference type="PANTHER" id="PTHR10545:SF29">
    <property type="entry name" value="GH14572P-RELATED"/>
    <property type="match status" value="1"/>
</dbReference>
<dbReference type="InterPro" id="IPR051016">
    <property type="entry name" value="Diverse_Substrate_AcTransf"/>
</dbReference>
<dbReference type="CDD" id="cd04301">
    <property type="entry name" value="NAT_SF"/>
    <property type="match status" value="1"/>
</dbReference>
<evidence type="ECO:0000313" key="4">
    <source>
        <dbReference type="EMBL" id="OEH81909.1"/>
    </source>
</evidence>
<proteinExistence type="predicted"/>
<dbReference type="OrthoDB" id="5319888at2"/>
<evidence type="ECO:0000313" key="5">
    <source>
        <dbReference type="Proteomes" id="UP000095256"/>
    </source>
</evidence>
<dbReference type="PROSITE" id="PS51186">
    <property type="entry name" value="GNAT"/>
    <property type="match status" value="1"/>
</dbReference>
<dbReference type="RefSeq" id="WP_069699231.1">
    <property type="nucleotide sequence ID" value="NZ_JAGGMA010000007.1"/>
</dbReference>
<dbReference type="Proteomes" id="UP000095256">
    <property type="component" value="Unassembled WGS sequence"/>
</dbReference>
<name>A0A1E5KWC2_9ENTE</name>
<organism evidence="4 5">
    <name type="scientific">Enterococcus rivorum</name>
    <dbReference type="NCBI Taxonomy" id="762845"/>
    <lineage>
        <taxon>Bacteria</taxon>
        <taxon>Bacillati</taxon>
        <taxon>Bacillota</taxon>
        <taxon>Bacilli</taxon>
        <taxon>Lactobacillales</taxon>
        <taxon>Enterococcaceae</taxon>
        <taxon>Enterococcus</taxon>
    </lineage>
</organism>
<dbReference type="InterPro" id="IPR016181">
    <property type="entry name" value="Acyl_CoA_acyltransferase"/>
</dbReference>
<keyword evidence="2" id="KW-0012">Acyltransferase</keyword>
<accession>A0A1E5KWC2</accession>
<dbReference type="STRING" id="762845.BCR26_03920"/>
<comment type="caution">
    <text evidence="4">The sequence shown here is derived from an EMBL/GenBank/DDBJ whole genome shotgun (WGS) entry which is preliminary data.</text>
</comment>
<keyword evidence="5" id="KW-1185">Reference proteome</keyword>
<dbReference type="AlphaFoldDB" id="A0A1E5KWC2"/>
<feature type="domain" description="N-acetyltransferase" evidence="3">
    <location>
        <begin position="1"/>
        <end position="188"/>
    </location>
</feature>
<evidence type="ECO:0000256" key="1">
    <source>
        <dbReference type="ARBA" id="ARBA00022679"/>
    </source>
</evidence>
<gene>
    <name evidence="4" type="ORF">BCR26_03920</name>
</gene>
<dbReference type="Pfam" id="PF00583">
    <property type="entry name" value="Acetyltransf_1"/>
    <property type="match status" value="1"/>
</dbReference>
<dbReference type="PANTHER" id="PTHR10545">
    <property type="entry name" value="DIAMINE N-ACETYLTRANSFERASE"/>
    <property type="match status" value="1"/>
</dbReference>